<gene>
    <name evidence="1" type="ORF">FA740_17245</name>
</gene>
<proteinExistence type="predicted"/>
<comment type="caution">
    <text evidence="1">The sequence shown here is derived from an EMBL/GenBank/DDBJ whole genome shotgun (WGS) entry which is preliminary data.</text>
</comment>
<evidence type="ECO:0000313" key="2">
    <source>
        <dbReference type="Proteomes" id="UP000306223"/>
    </source>
</evidence>
<keyword evidence="2" id="KW-1185">Reference proteome</keyword>
<sequence>MTEAEIVEAIEKLRYHVKLLGESMDFDKHPVEALILENDWGPDNISQAHDIFEDWDRRLEQGGKMDSSSFERDFDEKLGIGYQGLKSIILAFYKNDQWTNVCEAYVDSFGKNPSVELKMIARRER</sequence>
<protein>
    <recommendedName>
        <fullName evidence="3">DUF1878 family protein</fullName>
    </recommendedName>
</protein>
<dbReference type="Gene3D" id="1.10.3750.10">
    <property type="entry name" value="YhaI-like"/>
    <property type="match status" value="1"/>
</dbReference>
<dbReference type="SUPFAM" id="SSF109915">
    <property type="entry name" value="Hypothetical protein YhaI"/>
    <property type="match status" value="1"/>
</dbReference>
<dbReference type="Proteomes" id="UP000306223">
    <property type="component" value="Unassembled WGS sequence"/>
</dbReference>
<dbReference type="OrthoDB" id="7860926at2"/>
<evidence type="ECO:0008006" key="3">
    <source>
        <dbReference type="Google" id="ProtNLM"/>
    </source>
</evidence>
<evidence type="ECO:0000313" key="1">
    <source>
        <dbReference type="EMBL" id="TJZ80513.1"/>
    </source>
</evidence>
<accession>A0A4U0QG69</accession>
<dbReference type="AlphaFoldDB" id="A0A4U0QG69"/>
<dbReference type="InterPro" id="IPR035945">
    <property type="entry name" value="YhaI-like_sf"/>
</dbReference>
<reference evidence="1 2" key="1">
    <citation type="submission" date="2019-04" db="EMBL/GenBank/DDBJ databases">
        <authorList>
            <person name="Li J."/>
        </authorList>
    </citation>
    <scope>NUCLEOTIDE SEQUENCE [LARGE SCALE GENOMIC DNA]</scope>
    <source>
        <strain evidence="1 2">CCTCC AB2016182</strain>
    </source>
</reference>
<organism evidence="1 2">
    <name type="scientific">Paracoccus hibiscisoli</name>
    <dbReference type="NCBI Taxonomy" id="2023261"/>
    <lineage>
        <taxon>Bacteria</taxon>
        <taxon>Pseudomonadati</taxon>
        <taxon>Pseudomonadota</taxon>
        <taxon>Alphaproteobacteria</taxon>
        <taxon>Rhodobacterales</taxon>
        <taxon>Paracoccaceae</taxon>
        <taxon>Paracoccus</taxon>
    </lineage>
</organism>
<name>A0A4U0QG69_9RHOB</name>
<dbReference type="RefSeq" id="WP_136858048.1">
    <property type="nucleotide sequence ID" value="NZ_SUNH01000035.1"/>
</dbReference>
<dbReference type="EMBL" id="SUNH01000035">
    <property type="protein sequence ID" value="TJZ80513.1"/>
    <property type="molecule type" value="Genomic_DNA"/>
</dbReference>